<feature type="transmembrane region" description="Helical" evidence="2">
    <location>
        <begin position="6"/>
        <end position="26"/>
    </location>
</feature>
<gene>
    <name evidence="3" type="ORF">TorRG33x02_284840</name>
</gene>
<keyword evidence="2" id="KW-0812">Transmembrane</keyword>
<evidence type="ECO:0000256" key="2">
    <source>
        <dbReference type="SAM" id="Phobius"/>
    </source>
</evidence>
<dbReference type="InParanoid" id="A0A2P5CHA4"/>
<protein>
    <submittedName>
        <fullName evidence="3">Uncharacterized protein</fullName>
    </submittedName>
</protein>
<name>A0A2P5CHA4_TREOI</name>
<feature type="coiled-coil region" evidence="1">
    <location>
        <begin position="33"/>
        <end position="74"/>
    </location>
</feature>
<keyword evidence="4" id="KW-1185">Reference proteome</keyword>
<dbReference type="EMBL" id="JXTC01000365">
    <property type="protein sequence ID" value="PON60426.1"/>
    <property type="molecule type" value="Genomic_DNA"/>
</dbReference>
<evidence type="ECO:0000313" key="3">
    <source>
        <dbReference type="EMBL" id="PON60426.1"/>
    </source>
</evidence>
<comment type="caution">
    <text evidence="3">The sequence shown here is derived from an EMBL/GenBank/DDBJ whole genome shotgun (WGS) entry which is preliminary data.</text>
</comment>
<evidence type="ECO:0000313" key="4">
    <source>
        <dbReference type="Proteomes" id="UP000237000"/>
    </source>
</evidence>
<accession>A0A2P5CHA4</accession>
<keyword evidence="2" id="KW-0472">Membrane</keyword>
<proteinExistence type="predicted"/>
<reference evidence="4" key="1">
    <citation type="submission" date="2016-06" db="EMBL/GenBank/DDBJ databases">
        <title>Parallel loss of symbiosis genes in relatives of nitrogen-fixing non-legume Parasponia.</title>
        <authorList>
            <person name="Van Velzen R."/>
            <person name="Holmer R."/>
            <person name="Bu F."/>
            <person name="Rutten L."/>
            <person name="Van Zeijl A."/>
            <person name="Liu W."/>
            <person name="Santuari L."/>
            <person name="Cao Q."/>
            <person name="Sharma T."/>
            <person name="Shen D."/>
            <person name="Roswanjaya Y."/>
            <person name="Wardhani T."/>
            <person name="Kalhor M.S."/>
            <person name="Jansen J."/>
            <person name="Van den Hoogen J."/>
            <person name="Gungor B."/>
            <person name="Hartog M."/>
            <person name="Hontelez J."/>
            <person name="Verver J."/>
            <person name="Yang W.-C."/>
            <person name="Schijlen E."/>
            <person name="Repin R."/>
            <person name="Schilthuizen M."/>
            <person name="Schranz E."/>
            <person name="Heidstra R."/>
            <person name="Miyata K."/>
            <person name="Fedorova E."/>
            <person name="Kohlen W."/>
            <person name="Bisseling T."/>
            <person name="Smit S."/>
            <person name="Geurts R."/>
        </authorList>
    </citation>
    <scope>NUCLEOTIDE SEQUENCE [LARGE SCALE GENOMIC DNA]</scope>
    <source>
        <strain evidence="4">cv. RG33-2</strain>
    </source>
</reference>
<dbReference type="AlphaFoldDB" id="A0A2P5CHA4"/>
<keyword evidence="2" id="KW-1133">Transmembrane helix</keyword>
<keyword evidence="1" id="KW-0175">Coiled coil</keyword>
<organism evidence="3 4">
    <name type="scientific">Trema orientale</name>
    <name type="common">Charcoal tree</name>
    <name type="synonym">Celtis orientalis</name>
    <dbReference type="NCBI Taxonomy" id="63057"/>
    <lineage>
        <taxon>Eukaryota</taxon>
        <taxon>Viridiplantae</taxon>
        <taxon>Streptophyta</taxon>
        <taxon>Embryophyta</taxon>
        <taxon>Tracheophyta</taxon>
        <taxon>Spermatophyta</taxon>
        <taxon>Magnoliopsida</taxon>
        <taxon>eudicotyledons</taxon>
        <taxon>Gunneridae</taxon>
        <taxon>Pentapetalae</taxon>
        <taxon>rosids</taxon>
        <taxon>fabids</taxon>
        <taxon>Rosales</taxon>
        <taxon>Cannabaceae</taxon>
        <taxon>Trema</taxon>
    </lineage>
</organism>
<evidence type="ECO:0000256" key="1">
    <source>
        <dbReference type="SAM" id="Coils"/>
    </source>
</evidence>
<sequence>MSSSLLGLLLLEANIWLILVFLFKLLQNVQPLKKEAKDGCDKALEEKRKTEEKVAQAREAKDQLQKDLVNLRVKVVADVVRARGEAIVNFKNLRIYTSTDLLTIVLKFRPSSLCQF</sequence>
<dbReference type="Proteomes" id="UP000237000">
    <property type="component" value="Unassembled WGS sequence"/>
</dbReference>